<name>A0A382Y316_9ZZZZ</name>
<protein>
    <submittedName>
        <fullName evidence="1">Uncharacterized protein</fullName>
    </submittedName>
</protein>
<reference evidence="1" key="1">
    <citation type="submission" date="2018-05" db="EMBL/GenBank/DDBJ databases">
        <authorList>
            <person name="Lanie J.A."/>
            <person name="Ng W.-L."/>
            <person name="Kazmierczak K.M."/>
            <person name="Andrzejewski T.M."/>
            <person name="Davidsen T.M."/>
            <person name="Wayne K.J."/>
            <person name="Tettelin H."/>
            <person name="Glass J.I."/>
            <person name="Rusch D."/>
            <person name="Podicherti R."/>
            <person name="Tsui H.-C.T."/>
            <person name="Winkler M.E."/>
        </authorList>
    </citation>
    <scope>NUCLEOTIDE SEQUENCE</scope>
</reference>
<sequence>MAKMELEVGPSPTGVMLAIKSVEGRMHQVMAIEVTNDEALKIANLIMKRVEDNRRSENPAELN</sequence>
<accession>A0A382Y316</accession>
<gene>
    <name evidence="1" type="ORF">METZ01_LOCUS430596</name>
</gene>
<organism evidence="1">
    <name type="scientific">marine metagenome</name>
    <dbReference type="NCBI Taxonomy" id="408172"/>
    <lineage>
        <taxon>unclassified sequences</taxon>
        <taxon>metagenomes</taxon>
        <taxon>ecological metagenomes</taxon>
    </lineage>
</organism>
<evidence type="ECO:0000313" key="1">
    <source>
        <dbReference type="EMBL" id="SVD77742.1"/>
    </source>
</evidence>
<dbReference type="EMBL" id="UINC01172593">
    <property type="protein sequence ID" value="SVD77742.1"/>
    <property type="molecule type" value="Genomic_DNA"/>
</dbReference>
<dbReference type="AlphaFoldDB" id="A0A382Y316"/>
<proteinExistence type="predicted"/>